<sequence length="78" mass="9192">MFSDLEGSISKWKRNVYSSYHDMLGFKELLEKMEEYNRKNLVGVDEGLLFNVANIVNEYTYLLERIRLEKPKKESAVA</sequence>
<dbReference type="Proteomes" id="UP000887578">
    <property type="component" value="Unplaced"/>
</dbReference>
<accession>A0A914Q727</accession>
<dbReference type="WBParaSite" id="PDA_v2.g22950.t1">
    <property type="protein sequence ID" value="PDA_v2.g22950.t1"/>
    <property type="gene ID" value="PDA_v2.g22950"/>
</dbReference>
<evidence type="ECO:0000313" key="2">
    <source>
        <dbReference type="WBParaSite" id="PDA_v2.g22950.t1"/>
    </source>
</evidence>
<organism evidence="1 2">
    <name type="scientific">Panagrolaimus davidi</name>
    <dbReference type="NCBI Taxonomy" id="227884"/>
    <lineage>
        <taxon>Eukaryota</taxon>
        <taxon>Metazoa</taxon>
        <taxon>Ecdysozoa</taxon>
        <taxon>Nematoda</taxon>
        <taxon>Chromadorea</taxon>
        <taxon>Rhabditida</taxon>
        <taxon>Tylenchina</taxon>
        <taxon>Panagrolaimomorpha</taxon>
        <taxon>Panagrolaimoidea</taxon>
        <taxon>Panagrolaimidae</taxon>
        <taxon>Panagrolaimus</taxon>
    </lineage>
</organism>
<dbReference type="AlphaFoldDB" id="A0A914Q727"/>
<keyword evidence="1" id="KW-1185">Reference proteome</keyword>
<proteinExistence type="predicted"/>
<protein>
    <submittedName>
        <fullName evidence="2">Uncharacterized protein</fullName>
    </submittedName>
</protein>
<name>A0A914Q727_9BILA</name>
<reference evidence="2" key="1">
    <citation type="submission" date="2022-11" db="UniProtKB">
        <authorList>
            <consortium name="WormBaseParasite"/>
        </authorList>
    </citation>
    <scope>IDENTIFICATION</scope>
</reference>
<evidence type="ECO:0000313" key="1">
    <source>
        <dbReference type="Proteomes" id="UP000887578"/>
    </source>
</evidence>